<reference evidence="1 2" key="1">
    <citation type="submission" date="2010-03" db="EMBL/GenBank/DDBJ databases">
        <title>The genome sequence of Alistipes shahii WAL 8301.</title>
        <authorList>
            <consortium name="metaHIT consortium -- http://www.metahit.eu/"/>
            <person name="Pajon A."/>
            <person name="Turner K."/>
            <person name="Parkhill J."/>
        </authorList>
    </citation>
    <scope>NUCLEOTIDE SEQUENCE [LARGE SCALE GENOMIC DNA]</scope>
    <source>
        <strain evidence="1 2">WAL 8301</strain>
    </source>
</reference>
<dbReference type="PATRIC" id="fig|717959.3.peg.1232"/>
<accession>D4IPL8</accession>
<reference evidence="1 2" key="2">
    <citation type="submission" date="2010-03" db="EMBL/GenBank/DDBJ databases">
        <authorList>
            <person name="Pajon A."/>
        </authorList>
    </citation>
    <scope>NUCLEOTIDE SEQUENCE [LARGE SCALE GENOMIC DNA]</scope>
    <source>
        <strain evidence="1 2">WAL 8301</strain>
    </source>
</reference>
<proteinExistence type="predicted"/>
<protein>
    <submittedName>
        <fullName evidence="1">Uncharacterized protein</fullName>
    </submittedName>
</protein>
<name>D4IPL8_9BACT</name>
<evidence type="ECO:0000313" key="2">
    <source>
        <dbReference type="Proteomes" id="UP000008794"/>
    </source>
</evidence>
<dbReference type="AlphaFoldDB" id="D4IPL8"/>
<keyword evidence="2" id="KW-1185">Reference proteome</keyword>
<organism evidence="1 2">
    <name type="scientific">Alistipes shahii WAL 8301</name>
    <dbReference type="NCBI Taxonomy" id="717959"/>
    <lineage>
        <taxon>Bacteria</taxon>
        <taxon>Pseudomonadati</taxon>
        <taxon>Bacteroidota</taxon>
        <taxon>Bacteroidia</taxon>
        <taxon>Bacteroidales</taxon>
        <taxon>Rikenellaceae</taxon>
        <taxon>Alistipes</taxon>
    </lineage>
</organism>
<evidence type="ECO:0000313" key="1">
    <source>
        <dbReference type="EMBL" id="CBK64880.1"/>
    </source>
</evidence>
<gene>
    <name evidence="1" type="ORF">AL1_27280</name>
</gene>
<sequence length="197" mass="21836">MIFPTHIIEVMDVMYACRSHVIGMYHTSYPAHSMEFITVIVQTLRGAVSPIRSGLRVVSAHDTTFRPCVLADLYRLGINAEHVLRSVNGDSNLLADFLGKSGRQLTTDIELPAADLVWQIVLALMSQTMKKKIFAIESESLGGYAESDDFEVGKLRNNATTGYVSKFIYTIPSEILADSENSNEICYEVAHKQSNSS</sequence>
<dbReference type="KEGG" id="ash:AL1_27280"/>
<dbReference type="EMBL" id="FP929032">
    <property type="protein sequence ID" value="CBK64880.1"/>
    <property type="molecule type" value="Genomic_DNA"/>
</dbReference>
<dbReference type="HOGENOM" id="CLU_1381585_0_0_10"/>
<dbReference type="Proteomes" id="UP000008794">
    <property type="component" value="Chromosome"/>
</dbReference>